<evidence type="ECO:0000256" key="2">
    <source>
        <dbReference type="SAM" id="Phobius"/>
    </source>
</evidence>
<evidence type="ECO:0000313" key="3">
    <source>
        <dbReference type="EMBL" id="SDE70627.1"/>
    </source>
</evidence>
<dbReference type="OrthoDB" id="122473at2"/>
<organism evidence="3 4">
    <name type="scientific">Terriglobus roseus</name>
    <dbReference type="NCBI Taxonomy" id="392734"/>
    <lineage>
        <taxon>Bacteria</taxon>
        <taxon>Pseudomonadati</taxon>
        <taxon>Acidobacteriota</taxon>
        <taxon>Terriglobia</taxon>
        <taxon>Terriglobales</taxon>
        <taxon>Acidobacteriaceae</taxon>
        <taxon>Terriglobus</taxon>
    </lineage>
</organism>
<gene>
    <name evidence="3" type="ORF">SAMN05444167_0207</name>
</gene>
<proteinExistence type="predicted"/>
<keyword evidence="4" id="KW-1185">Reference proteome</keyword>
<feature type="transmembrane region" description="Helical" evidence="2">
    <location>
        <begin position="44"/>
        <end position="66"/>
    </location>
</feature>
<accession>A0A1G7F3Z3</accession>
<keyword evidence="2" id="KW-0472">Membrane</keyword>
<keyword evidence="2" id="KW-1133">Transmembrane helix</keyword>
<evidence type="ECO:0000256" key="1">
    <source>
        <dbReference type="SAM" id="MobiDB-lite"/>
    </source>
</evidence>
<name>A0A1G7F3Z3_9BACT</name>
<protein>
    <submittedName>
        <fullName evidence="3">Uncharacterized protein</fullName>
    </submittedName>
</protein>
<dbReference type="AlphaFoldDB" id="A0A1G7F3Z3"/>
<sequence length="118" mass="13205">MAAPTESQFAASSPAHQSRVEAAHARATDEPIGPPPAPIWLQRLSLVVLVVFCLYLGLLIAVLPWWKQMWDQNELLLQFPALHAILIKGWARGLVSGLGVLDLWIGISELIHYRDYRN</sequence>
<reference evidence="3 4" key="1">
    <citation type="submission" date="2016-10" db="EMBL/GenBank/DDBJ databases">
        <authorList>
            <person name="de Groot N.N."/>
        </authorList>
    </citation>
    <scope>NUCLEOTIDE SEQUENCE [LARGE SCALE GENOMIC DNA]</scope>
    <source>
        <strain evidence="3 4">GAS232</strain>
    </source>
</reference>
<evidence type="ECO:0000313" key="4">
    <source>
        <dbReference type="Proteomes" id="UP000182427"/>
    </source>
</evidence>
<feature type="compositionally biased region" description="Basic and acidic residues" evidence="1">
    <location>
        <begin position="18"/>
        <end position="29"/>
    </location>
</feature>
<dbReference type="EMBL" id="LT629690">
    <property type="protein sequence ID" value="SDE70627.1"/>
    <property type="molecule type" value="Genomic_DNA"/>
</dbReference>
<dbReference type="Proteomes" id="UP000182427">
    <property type="component" value="Chromosome I"/>
</dbReference>
<feature type="region of interest" description="Disordered" evidence="1">
    <location>
        <begin position="1"/>
        <end position="31"/>
    </location>
</feature>
<feature type="compositionally biased region" description="Polar residues" evidence="1">
    <location>
        <begin position="1"/>
        <end position="16"/>
    </location>
</feature>
<keyword evidence="2" id="KW-0812">Transmembrane</keyword>
<dbReference type="RefSeq" id="WP_083343511.1">
    <property type="nucleotide sequence ID" value="NZ_LT629690.1"/>
</dbReference>